<dbReference type="Pfam" id="PF00535">
    <property type="entry name" value="Glycos_transf_2"/>
    <property type="match status" value="1"/>
</dbReference>
<dbReference type="EMBL" id="JACIDJ010000007">
    <property type="protein sequence ID" value="MBB3899883.1"/>
    <property type="molecule type" value="Genomic_DNA"/>
</dbReference>
<dbReference type="InterPro" id="IPR029044">
    <property type="entry name" value="Nucleotide-diphossugar_trans"/>
</dbReference>
<dbReference type="RefSeq" id="WP_184386094.1">
    <property type="nucleotide sequence ID" value="NZ_JACIDJ010000007.1"/>
</dbReference>
<evidence type="ECO:0000313" key="2">
    <source>
        <dbReference type="EMBL" id="MBB3899883.1"/>
    </source>
</evidence>
<dbReference type="Proteomes" id="UP000553193">
    <property type="component" value="Unassembled WGS sequence"/>
</dbReference>
<name>A0A840AH43_9PROT</name>
<keyword evidence="3" id="KW-1185">Reference proteome</keyword>
<protein>
    <recommendedName>
        <fullName evidence="1">Glycosyltransferase 2-like domain-containing protein</fullName>
    </recommendedName>
</protein>
<dbReference type="Gene3D" id="3.90.550.10">
    <property type="entry name" value="Spore Coat Polysaccharide Biosynthesis Protein SpsA, Chain A"/>
    <property type="match status" value="1"/>
</dbReference>
<feature type="domain" description="Glycosyltransferase 2-like" evidence="1">
    <location>
        <begin position="10"/>
        <end position="164"/>
    </location>
</feature>
<reference evidence="2 3" key="1">
    <citation type="submission" date="2020-08" db="EMBL/GenBank/DDBJ databases">
        <title>Genomic Encyclopedia of Type Strains, Phase IV (KMG-IV): sequencing the most valuable type-strain genomes for metagenomic binning, comparative biology and taxonomic classification.</title>
        <authorList>
            <person name="Goeker M."/>
        </authorList>
    </citation>
    <scope>NUCLEOTIDE SEQUENCE [LARGE SCALE GENOMIC DNA]</scope>
    <source>
        <strain evidence="2 3">DSM 19979</strain>
    </source>
</reference>
<evidence type="ECO:0000259" key="1">
    <source>
        <dbReference type="Pfam" id="PF00535"/>
    </source>
</evidence>
<dbReference type="SUPFAM" id="SSF53448">
    <property type="entry name" value="Nucleotide-diphospho-sugar transferases"/>
    <property type="match status" value="1"/>
</dbReference>
<organism evidence="2 3">
    <name type="scientific">Roseococcus suduntuyensis</name>
    <dbReference type="NCBI Taxonomy" id="455361"/>
    <lineage>
        <taxon>Bacteria</taxon>
        <taxon>Pseudomonadati</taxon>
        <taxon>Pseudomonadota</taxon>
        <taxon>Alphaproteobacteria</taxon>
        <taxon>Acetobacterales</taxon>
        <taxon>Roseomonadaceae</taxon>
        <taxon>Roseococcus</taxon>
    </lineage>
</organism>
<evidence type="ECO:0000313" key="3">
    <source>
        <dbReference type="Proteomes" id="UP000553193"/>
    </source>
</evidence>
<dbReference type="CDD" id="cd00761">
    <property type="entry name" value="Glyco_tranf_GTA_type"/>
    <property type="match status" value="1"/>
</dbReference>
<sequence length="232" mass="25037">MNHAPPDICVILTAHREGLLLRATLESAVEAMQAAAARGISASLLAIADRADALTRAMLDGCEMLEADSGDVGLNRNAAVAATRARYIAMLDADDIWGPSWLAAAFAVAAAGPPGAVWHPEANLYFGHHGHEHWFMHPDMEAPGFDRTAMELFNPWTALCFARREVFVETPYPASDVAGGFGFEDWHWNLATAARGAIHKIVPGTLHLIRQKPTSLMRRTSAEGALRGPPPE</sequence>
<gene>
    <name evidence="2" type="ORF">GGQ83_003350</name>
</gene>
<comment type="caution">
    <text evidence="2">The sequence shown here is derived from an EMBL/GenBank/DDBJ whole genome shotgun (WGS) entry which is preliminary data.</text>
</comment>
<accession>A0A840AH43</accession>
<proteinExistence type="predicted"/>
<dbReference type="AlphaFoldDB" id="A0A840AH43"/>
<dbReference type="InterPro" id="IPR001173">
    <property type="entry name" value="Glyco_trans_2-like"/>
</dbReference>